<gene>
    <name evidence="2" type="ORF">FNYG_10146</name>
</gene>
<accession>A0A2K0W374</accession>
<dbReference type="AlphaFoldDB" id="A0A2K0W374"/>
<dbReference type="EMBL" id="MTQA01000141">
    <property type="protein sequence ID" value="PNP76727.1"/>
    <property type="molecule type" value="Genomic_DNA"/>
</dbReference>
<dbReference type="OrthoDB" id="412874at2759"/>
<keyword evidence="1" id="KW-0732">Signal</keyword>
<comment type="caution">
    <text evidence="2">The sequence shown here is derived from an EMBL/GenBank/DDBJ whole genome shotgun (WGS) entry which is preliminary data.</text>
</comment>
<name>A0A2K0W374_GIBNY</name>
<reference evidence="2 3" key="1">
    <citation type="submission" date="2017-06" db="EMBL/GenBank/DDBJ databases">
        <title>Genome of Fusarium nygamai isolate CS10214.</title>
        <authorList>
            <person name="Gardiner D.M."/>
            <person name="Obanor F."/>
            <person name="Kazan K."/>
        </authorList>
    </citation>
    <scope>NUCLEOTIDE SEQUENCE [LARGE SCALE GENOMIC DNA]</scope>
    <source>
        <strain evidence="2 3">CS10214</strain>
    </source>
</reference>
<proteinExistence type="predicted"/>
<organism evidence="2 3">
    <name type="scientific">Gibberella nygamai</name>
    <name type="common">Bean root rot disease fungus</name>
    <name type="synonym">Fusarium nygamai</name>
    <dbReference type="NCBI Taxonomy" id="42673"/>
    <lineage>
        <taxon>Eukaryota</taxon>
        <taxon>Fungi</taxon>
        <taxon>Dikarya</taxon>
        <taxon>Ascomycota</taxon>
        <taxon>Pezizomycotina</taxon>
        <taxon>Sordariomycetes</taxon>
        <taxon>Hypocreomycetidae</taxon>
        <taxon>Hypocreales</taxon>
        <taxon>Nectriaceae</taxon>
        <taxon>Fusarium</taxon>
        <taxon>Fusarium fujikuroi species complex</taxon>
    </lineage>
</organism>
<evidence type="ECO:0000313" key="2">
    <source>
        <dbReference type="EMBL" id="PNP76727.1"/>
    </source>
</evidence>
<evidence type="ECO:0000256" key="1">
    <source>
        <dbReference type="SAM" id="SignalP"/>
    </source>
</evidence>
<protein>
    <submittedName>
        <fullName evidence="2">Uncharacterized protein</fullName>
    </submittedName>
</protein>
<sequence length="84" mass="9133">MRFYLTLASVAYLASGVQAHLPHYRHARNTNALTVSLEPVSGQSAQVNVSIKNDGPTDLSLLKIGTILDERPVKKLSLKDQSGM</sequence>
<evidence type="ECO:0000313" key="3">
    <source>
        <dbReference type="Proteomes" id="UP000236664"/>
    </source>
</evidence>
<feature type="chain" id="PRO_5014413411" evidence="1">
    <location>
        <begin position="20"/>
        <end position="84"/>
    </location>
</feature>
<dbReference type="Proteomes" id="UP000236664">
    <property type="component" value="Unassembled WGS sequence"/>
</dbReference>
<keyword evidence="3" id="KW-1185">Reference proteome</keyword>
<feature type="signal peptide" evidence="1">
    <location>
        <begin position="1"/>
        <end position="19"/>
    </location>
</feature>